<feature type="binding site" evidence="13">
    <location>
        <position position="184"/>
    </location>
    <ligand>
        <name>ATP</name>
        <dbReference type="ChEBI" id="CHEBI:30616"/>
    </ligand>
</feature>
<evidence type="ECO:0000256" key="6">
    <source>
        <dbReference type="ARBA" id="ARBA00022723"/>
    </source>
</evidence>
<feature type="binding site" evidence="13">
    <location>
        <position position="286"/>
    </location>
    <ligand>
        <name>K(+)</name>
        <dbReference type="ChEBI" id="CHEBI:29103"/>
    </ligand>
</feature>
<dbReference type="NCBIfam" id="NF008353">
    <property type="entry name" value="PRK11142.1"/>
    <property type="match status" value="1"/>
</dbReference>
<keyword evidence="6 13" id="KW-0479">Metal-binding</keyword>
<keyword evidence="4 13" id="KW-0963">Cytoplasm</keyword>
<dbReference type="RefSeq" id="WP_168660375.1">
    <property type="nucleotide sequence ID" value="NZ_CP051180.1"/>
</dbReference>
<evidence type="ECO:0000256" key="7">
    <source>
        <dbReference type="ARBA" id="ARBA00022741"/>
    </source>
</evidence>
<dbReference type="KEGG" id="fes:HER31_09650"/>
<evidence type="ECO:0000256" key="4">
    <source>
        <dbReference type="ARBA" id="ARBA00022490"/>
    </source>
</evidence>
<keyword evidence="5 13" id="KW-0808">Transferase</keyword>
<dbReference type="CDD" id="cd01174">
    <property type="entry name" value="ribokinase"/>
    <property type="match status" value="1"/>
</dbReference>
<comment type="cofactor">
    <cofactor evidence="13">
        <name>Mg(2+)</name>
        <dbReference type="ChEBI" id="CHEBI:18420"/>
    </cofactor>
    <text evidence="13">Requires a divalent cation, most likely magnesium in vivo, as an electrophilic catalyst to aid phosphoryl group transfer. It is the chelate of the metal and the nucleotide that is the actual substrate.</text>
</comment>
<dbReference type="InterPro" id="IPR002139">
    <property type="entry name" value="Ribo/fructo_kinase"/>
</dbReference>
<proteinExistence type="inferred from homology"/>
<keyword evidence="7 13" id="KW-0547">Nucleotide-binding</keyword>
<reference evidence="15 16" key="1">
    <citation type="submission" date="2020-04" db="EMBL/GenBank/DDBJ databases">
        <title>Ferrimonas sp. S7 isolated from sea water.</title>
        <authorList>
            <person name="Bae S.S."/>
            <person name="Baek K."/>
        </authorList>
    </citation>
    <scope>NUCLEOTIDE SEQUENCE [LARGE SCALE GENOMIC DNA]</scope>
    <source>
        <strain evidence="15 16">S7</strain>
    </source>
</reference>
<evidence type="ECO:0000313" key="15">
    <source>
        <dbReference type="EMBL" id="QIZ77114.1"/>
    </source>
</evidence>
<dbReference type="SUPFAM" id="SSF53613">
    <property type="entry name" value="Ribokinase-like"/>
    <property type="match status" value="1"/>
</dbReference>
<dbReference type="PRINTS" id="PR00990">
    <property type="entry name" value="RIBOKINASE"/>
</dbReference>
<dbReference type="UniPathway" id="UPA00916">
    <property type="reaction ID" value="UER00889"/>
</dbReference>
<comment type="activity regulation">
    <text evidence="13">Activated by a monovalent cation that binds near, but not in, the active site. The most likely occupant of the site in vivo is potassium. Ion binding induces a conformational change that may alter substrate affinity.</text>
</comment>
<dbReference type="GO" id="GO:0046872">
    <property type="term" value="F:metal ion binding"/>
    <property type="evidence" value="ECO:0007669"/>
    <property type="project" value="UniProtKB-KW"/>
</dbReference>
<dbReference type="InterPro" id="IPR011877">
    <property type="entry name" value="Ribokinase"/>
</dbReference>
<dbReference type="EC" id="2.7.1.15" evidence="2 13"/>
<evidence type="ECO:0000256" key="10">
    <source>
        <dbReference type="ARBA" id="ARBA00022842"/>
    </source>
</evidence>
<keyword evidence="11 13" id="KW-0630">Potassium</keyword>
<evidence type="ECO:0000256" key="11">
    <source>
        <dbReference type="ARBA" id="ARBA00022958"/>
    </source>
</evidence>
<protein>
    <recommendedName>
        <fullName evidence="3 13">Ribokinase</fullName>
        <shortName evidence="13">RK</shortName>
        <ecNumber evidence="2 13">2.7.1.15</ecNumber>
    </recommendedName>
</protein>
<keyword evidence="8 13" id="KW-0418">Kinase</keyword>
<feature type="binding site" evidence="13">
    <location>
        <begin position="252"/>
        <end position="253"/>
    </location>
    <ligand>
        <name>ATP</name>
        <dbReference type="ChEBI" id="CHEBI:30616"/>
    </ligand>
</feature>
<feature type="binding site" evidence="13">
    <location>
        <begin position="11"/>
        <end position="13"/>
    </location>
    <ligand>
        <name>substrate</name>
    </ligand>
</feature>
<dbReference type="Proteomes" id="UP000501602">
    <property type="component" value="Chromosome"/>
</dbReference>
<evidence type="ECO:0000256" key="13">
    <source>
        <dbReference type="HAMAP-Rule" id="MF_01987"/>
    </source>
</evidence>
<dbReference type="GO" id="GO:0019303">
    <property type="term" value="P:D-ribose catabolic process"/>
    <property type="evidence" value="ECO:0007669"/>
    <property type="project" value="UniProtKB-UniRule"/>
</dbReference>
<dbReference type="InterPro" id="IPR002173">
    <property type="entry name" value="Carboh/pur_kinase_PfkB_CS"/>
</dbReference>
<comment type="pathway">
    <text evidence="13">Carbohydrate metabolism; D-ribose degradation; D-ribose 5-phosphate from beta-D-ribopyranose: step 2/2.</text>
</comment>
<accession>A0A6H1UDJ5</accession>
<comment type="catalytic activity">
    <reaction evidence="13">
        <text>D-ribose + ATP = D-ribose 5-phosphate + ADP + H(+)</text>
        <dbReference type="Rhea" id="RHEA:13697"/>
        <dbReference type="ChEBI" id="CHEBI:15378"/>
        <dbReference type="ChEBI" id="CHEBI:30616"/>
        <dbReference type="ChEBI" id="CHEBI:47013"/>
        <dbReference type="ChEBI" id="CHEBI:78346"/>
        <dbReference type="ChEBI" id="CHEBI:456216"/>
        <dbReference type="EC" id="2.7.1.15"/>
    </reaction>
</comment>
<evidence type="ECO:0000313" key="16">
    <source>
        <dbReference type="Proteomes" id="UP000501602"/>
    </source>
</evidence>
<comment type="similarity">
    <text evidence="13">Belongs to the carbohydrate kinase PfkB family. Ribokinase subfamily.</text>
</comment>
<evidence type="ECO:0000256" key="8">
    <source>
        <dbReference type="ARBA" id="ARBA00022777"/>
    </source>
</evidence>
<dbReference type="InterPro" id="IPR029056">
    <property type="entry name" value="Ribokinase-like"/>
</dbReference>
<keyword evidence="12 13" id="KW-0119">Carbohydrate metabolism</keyword>
<evidence type="ECO:0000256" key="1">
    <source>
        <dbReference type="ARBA" id="ARBA00005380"/>
    </source>
</evidence>
<feature type="binding site" evidence="13">
    <location>
        <position position="247"/>
    </location>
    <ligand>
        <name>K(+)</name>
        <dbReference type="ChEBI" id="CHEBI:29103"/>
    </ligand>
</feature>
<evidence type="ECO:0000256" key="5">
    <source>
        <dbReference type="ARBA" id="ARBA00022679"/>
    </source>
</evidence>
<evidence type="ECO:0000256" key="9">
    <source>
        <dbReference type="ARBA" id="ARBA00022840"/>
    </source>
</evidence>
<evidence type="ECO:0000256" key="12">
    <source>
        <dbReference type="ARBA" id="ARBA00023277"/>
    </source>
</evidence>
<feature type="binding site" evidence="13">
    <location>
        <begin position="221"/>
        <end position="226"/>
    </location>
    <ligand>
        <name>ATP</name>
        <dbReference type="ChEBI" id="CHEBI:30616"/>
    </ligand>
</feature>
<sequence length="305" mass="31333">MAKLTVLGSINVDHLMQVAAAPKAGQTLTAKNYQVVAGGKGANQAVAAAKLGAEVAMIGCIGSDAIGTQMKAEFTQVGIDTSGITAVAGEATGLAMIYVEDSGENRIGIWPGANGALSEEVLVHHRDQVTATDLLLMQLETPIETLVTAAALAKQAGTTVVLNPAPAQALPKALLQNVDIITPNETEAEQLTGVTINNMDDADRAAKALHDQFGIELVLITLGKRGVWLSNQGQGKQISGFSVNAVDTTAAGDTFNGGFVTALLEGKSLSDAVRFGQAAAALSVTRLGAQSSIPTRAETLVMMES</sequence>
<dbReference type="GO" id="GO:0005829">
    <property type="term" value="C:cytosol"/>
    <property type="evidence" value="ECO:0007669"/>
    <property type="project" value="TreeGrafter"/>
</dbReference>
<dbReference type="NCBIfam" id="TIGR02152">
    <property type="entry name" value="D_ribokin_bact"/>
    <property type="match status" value="1"/>
</dbReference>
<comment type="similarity">
    <text evidence="1">Belongs to the carbohydrate kinase pfkB family.</text>
</comment>
<organism evidence="15 16">
    <name type="scientific">Ferrimonas lipolytica</name>
    <dbReference type="NCBI Taxonomy" id="2724191"/>
    <lineage>
        <taxon>Bacteria</taxon>
        <taxon>Pseudomonadati</taxon>
        <taxon>Pseudomonadota</taxon>
        <taxon>Gammaproteobacteria</taxon>
        <taxon>Alteromonadales</taxon>
        <taxon>Ferrimonadaceae</taxon>
        <taxon>Ferrimonas</taxon>
    </lineage>
</organism>
<feature type="domain" description="Carbohydrate kinase PfkB" evidence="14">
    <location>
        <begin position="1"/>
        <end position="296"/>
    </location>
</feature>
<feature type="binding site" evidence="13">
    <location>
        <position position="283"/>
    </location>
    <ligand>
        <name>K(+)</name>
        <dbReference type="ChEBI" id="CHEBI:29103"/>
    </ligand>
</feature>
<name>A0A6H1UDJ5_9GAMM</name>
<dbReference type="Gene3D" id="3.40.1190.20">
    <property type="match status" value="1"/>
</dbReference>
<feature type="binding site" evidence="13">
    <location>
        <position position="253"/>
    </location>
    <ligand>
        <name>substrate</name>
    </ligand>
</feature>
<keyword evidence="9 13" id="KW-0067">ATP-binding</keyword>
<feature type="binding site" evidence="13">
    <location>
        <begin position="39"/>
        <end position="43"/>
    </location>
    <ligand>
        <name>substrate</name>
    </ligand>
</feature>
<feature type="binding site" evidence="13">
    <location>
        <position position="288"/>
    </location>
    <ligand>
        <name>K(+)</name>
        <dbReference type="ChEBI" id="CHEBI:29103"/>
    </ligand>
</feature>
<keyword evidence="16" id="KW-1185">Reference proteome</keyword>
<evidence type="ECO:0000256" key="2">
    <source>
        <dbReference type="ARBA" id="ARBA00012035"/>
    </source>
</evidence>
<gene>
    <name evidence="13 15" type="primary">rbsK</name>
    <name evidence="15" type="ORF">HER31_09650</name>
</gene>
<feature type="binding site" evidence="13">
    <location>
        <position position="292"/>
    </location>
    <ligand>
        <name>K(+)</name>
        <dbReference type="ChEBI" id="CHEBI:29103"/>
    </ligand>
</feature>
<feature type="active site" description="Proton acceptor" evidence="13">
    <location>
        <position position="253"/>
    </location>
</feature>
<dbReference type="PROSITE" id="PS00584">
    <property type="entry name" value="PFKB_KINASES_2"/>
    <property type="match status" value="1"/>
</dbReference>
<comment type="subunit">
    <text evidence="13">Homodimer.</text>
</comment>
<dbReference type="PANTHER" id="PTHR10584:SF166">
    <property type="entry name" value="RIBOKINASE"/>
    <property type="match status" value="1"/>
</dbReference>
<feature type="binding site" evidence="13">
    <location>
        <position position="140"/>
    </location>
    <ligand>
        <name>substrate</name>
    </ligand>
</feature>
<dbReference type="AlphaFoldDB" id="A0A6H1UDJ5"/>
<comment type="function">
    <text evidence="13">Catalyzes the phosphorylation of ribose at O-5 in a reaction requiring ATP and magnesium. The resulting D-ribose-5-phosphate can then be used either for sythesis of nucleotides, histidine, and tryptophan, or as a component of the pentose phosphate pathway.</text>
</comment>
<dbReference type="GO" id="GO:0005524">
    <property type="term" value="F:ATP binding"/>
    <property type="evidence" value="ECO:0007669"/>
    <property type="project" value="UniProtKB-UniRule"/>
</dbReference>
<comment type="caution">
    <text evidence="13">Lacks conserved residue(s) required for the propagation of feature annotation.</text>
</comment>
<dbReference type="GO" id="GO:0004747">
    <property type="term" value="F:ribokinase activity"/>
    <property type="evidence" value="ECO:0007669"/>
    <property type="project" value="UniProtKB-UniRule"/>
</dbReference>
<evidence type="ECO:0000256" key="3">
    <source>
        <dbReference type="ARBA" id="ARBA00016943"/>
    </source>
</evidence>
<dbReference type="EMBL" id="CP051180">
    <property type="protein sequence ID" value="QIZ77114.1"/>
    <property type="molecule type" value="Genomic_DNA"/>
</dbReference>
<dbReference type="PANTHER" id="PTHR10584">
    <property type="entry name" value="SUGAR KINASE"/>
    <property type="match status" value="1"/>
</dbReference>
<feature type="binding site" evidence="13">
    <location>
        <position position="249"/>
    </location>
    <ligand>
        <name>K(+)</name>
        <dbReference type="ChEBI" id="CHEBI:29103"/>
    </ligand>
</feature>
<dbReference type="InterPro" id="IPR011611">
    <property type="entry name" value="PfkB_dom"/>
</dbReference>
<dbReference type="Pfam" id="PF00294">
    <property type="entry name" value="PfkB"/>
    <property type="match status" value="1"/>
</dbReference>
<dbReference type="FunFam" id="3.40.1190.20:FF:000012">
    <property type="entry name" value="Ribokinase"/>
    <property type="match status" value="1"/>
</dbReference>
<dbReference type="HAMAP" id="MF_01987">
    <property type="entry name" value="Ribokinase"/>
    <property type="match status" value="1"/>
</dbReference>
<comment type="subcellular location">
    <subcellularLocation>
        <location evidence="13">Cytoplasm</location>
    </subcellularLocation>
</comment>
<keyword evidence="10 13" id="KW-0460">Magnesium</keyword>
<evidence type="ECO:0000259" key="14">
    <source>
        <dbReference type="Pfam" id="PF00294"/>
    </source>
</evidence>